<proteinExistence type="predicted"/>
<sequence>MGPKWEKFTSDPVVIYCGKQADLSGDTRHFADFIEAADGPSTFDCPSSLCCWSLLVGMFTIPITFTGRDVRGDAVGPICRRHLPHLWGILPSRRGLLDLR</sequence>
<dbReference type="EMBL" id="CAAALY010101526">
    <property type="protein sequence ID" value="VEL29244.1"/>
    <property type="molecule type" value="Genomic_DNA"/>
</dbReference>
<gene>
    <name evidence="1" type="ORF">PXEA_LOCUS22684</name>
</gene>
<protein>
    <submittedName>
        <fullName evidence="1">Uncharacterized protein</fullName>
    </submittedName>
</protein>
<dbReference type="Proteomes" id="UP000784294">
    <property type="component" value="Unassembled WGS sequence"/>
</dbReference>
<name>A0A3S5CQZ3_9PLAT</name>
<evidence type="ECO:0000313" key="1">
    <source>
        <dbReference type="EMBL" id="VEL29244.1"/>
    </source>
</evidence>
<dbReference type="AlphaFoldDB" id="A0A3S5CQZ3"/>
<reference evidence="1" key="1">
    <citation type="submission" date="2018-11" db="EMBL/GenBank/DDBJ databases">
        <authorList>
            <consortium name="Pathogen Informatics"/>
        </authorList>
    </citation>
    <scope>NUCLEOTIDE SEQUENCE</scope>
</reference>
<organism evidence="1 2">
    <name type="scientific">Protopolystoma xenopodis</name>
    <dbReference type="NCBI Taxonomy" id="117903"/>
    <lineage>
        <taxon>Eukaryota</taxon>
        <taxon>Metazoa</taxon>
        <taxon>Spiralia</taxon>
        <taxon>Lophotrochozoa</taxon>
        <taxon>Platyhelminthes</taxon>
        <taxon>Monogenea</taxon>
        <taxon>Polyopisthocotylea</taxon>
        <taxon>Polystomatidea</taxon>
        <taxon>Polystomatidae</taxon>
        <taxon>Protopolystoma</taxon>
    </lineage>
</organism>
<accession>A0A3S5CQZ3</accession>
<evidence type="ECO:0000313" key="2">
    <source>
        <dbReference type="Proteomes" id="UP000784294"/>
    </source>
</evidence>
<comment type="caution">
    <text evidence="1">The sequence shown here is derived from an EMBL/GenBank/DDBJ whole genome shotgun (WGS) entry which is preliminary data.</text>
</comment>
<keyword evidence="2" id="KW-1185">Reference proteome</keyword>